<dbReference type="PANTHER" id="PTHR43968:SF6">
    <property type="entry name" value="GLUTATHIONE S-TRANSFERASE OMEGA"/>
    <property type="match status" value="1"/>
</dbReference>
<evidence type="ECO:0000256" key="2">
    <source>
        <dbReference type="ARBA" id="ARBA00022679"/>
    </source>
</evidence>
<dbReference type="SFLD" id="SFLDG00358">
    <property type="entry name" value="Main_(cytGST)"/>
    <property type="match status" value="1"/>
</dbReference>
<dbReference type="SUPFAM" id="SSF47616">
    <property type="entry name" value="GST C-terminal domain-like"/>
    <property type="match status" value="1"/>
</dbReference>
<dbReference type="GO" id="GO:0004364">
    <property type="term" value="F:glutathione transferase activity"/>
    <property type="evidence" value="ECO:0007669"/>
    <property type="project" value="UniProtKB-EC"/>
</dbReference>
<reference evidence="6" key="2">
    <citation type="journal article" date="2016" name="Front. Microbiol.">
        <title>The Regulatory Protein RosR Affects Rhizobium leguminosarum bv. trifolii Protein Profiles, Cell Surface Properties, and Symbiosis with Clover.</title>
        <authorList>
            <person name="Rachwal K."/>
            <person name="Boguszewska A."/>
            <person name="Kopcinska J."/>
            <person name="Karas M."/>
            <person name="Tchorzewski M."/>
            <person name="Janczarek M."/>
        </authorList>
    </citation>
    <scope>NUCLEOTIDE SEQUENCE</scope>
    <source>
        <strain evidence="6">Rt24.2</strain>
    </source>
</reference>
<evidence type="ECO:0000259" key="4">
    <source>
        <dbReference type="PROSITE" id="PS50404"/>
    </source>
</evidence>
<dbReference type="InterPro" id="IPR036282">
    <property type="entry name" value="Glutathione-S-Trfase_C_sf"/>
</dbReference>
<dbReference type="EC" id="2.5.1.18" evidence="1"/>
<accession>A0A1B8RIY9</accession>
<dbReference type="PROSITE" id="PS50404">
    <property type="entry name" value="GST_NTER"/>
    <property type="match status" value="1"/>
</dbReference>
<dbReference type="CDD" id="cd00299">
    <property type="entry name" value="GST_C_family"/>
    <property type="match status" value="1"/>
</dbReference>
<proteinExistence type="predicted"/>
<dbReference type="Gene3D" id="1.20.1050.10">
    <property type="match status" value="1"/>
</dbReference>
<dbReference type="InterPro" id="IPR045073">
    <property type="entry name" value="Omega/Tau-like"/>
</dbReference>
<dbReference type="InterPro" id="IPR050983">
    <property type="entry name" value="GST_Omega/HSP26"/>
</dbReference>
<feature type="domain" description="GST N-terminal" evidence="4">
    <location>
        <begin position="4"/>
        <end position="87"/>
    </location>
</feature>
<dbReference type="SFLD" id="SFLDG01152">
    <property type="entry name" value="Main.3:_Omega-_and_Tau-like"/>
    <property type="match status" value="1"/>
</dbReference>
<evidence type="ECO:0000256" key="1">
    <source>
        <dbReference type="ARBA" id="ARBA00012452"/>
    </source>
</evidence>
<evidence type="ECO:0000259" key="5">
    <source>
        <dbReference type="PROSITE" id="PS50405"/>
    </source>
</evidence>
<dbReference type="RefSeq" id="WP_065275893.1">
    <property type="nucleotide sequence ID" value="NZ_MAMO01000003.1"/>
</dbReference>
<dbReference type="EMBL" id="KX485811">
    <property type="protein sequence ID" value="AOO88175.1"/>
    <property type="molecule type" value="Genomic_DNA"/>
</dbReference>
<evidence type="ECO:0000256" key="3">
    <source>
        <dbReference type="ARBA" id="ARBA00047960"/>
    </source>
</evidence>
<sequence length="224" mass="24875">MTEQNLTVVSHPLCPFVQRAAIVLLEKGVAFDRVNVDLSAKPDWFLALSPTGKVPVLKVRQLNGEEAILFESVVICEYLNETQDGAAMYPDDALLRARHRAWIEFATQTFTEGWQFLHAKDMATADAKRAAFRDRLSKIEAELGDGPYFAGPDFGLVDAVYAPLFRYFGIIDPEVADPIFAGLPCVTAWRAALAERSSVKNAVIDTYPDLFRDHLRQQGAMIAA</sequence>
<dbReference type="Pfam" id="PF13409">
    <property type="entry name" value="GST_N_2"/>
    <property type="match status" value="1"/>
</dbReference>
<name>A0A1B8RIY9_RHILT</name>
<evidence type="ECO:0000313" key="6">
    <source>
        <dbReference type="EMBL" id="AOO88175.1"/>
    </source>
</evidence>
<dbReference type="InterPro" id="IPR036249">
    <property type="entry name" value="Thioredoxin-like_sf"/>
</dbReference>
<dbReference type="PANTHER" id="PTHR43968">
    <property type="match status" value="1"/>
</dbReference>
<comment type="catalytic activity">
    <reaction evidence="3">
        <text>RX + glutathione = an S-substituted glutathione + a halide anion + H(+)</text>
        <dbReference type="Rhea" id="RHEA:16437"/>
        <dbReference type="ChEBI" id="CHEBI:15378"/>
        <dbReference type="ChEBI" id="CHEBI:16042"/>
        <dbReference type="ChEBI" id="CHEBI:17792"/>
        <dbReference type="ChEBI" id="CHEBI:57925"/>
        <dbReference type="ChEBI" id="CHEBI:90779"/>
        <dbReference type="EC" id="2.5.1.18"/>
    </reaction>
</comment>
<dbReference type="SUPFAM" id="SSF52833">
    <property type="entry name" value="Thioredoxin-like"/>
    <property type="match status" value="1"/>
</dbReference>
<dbReference type="InterPro" id="IPR010987">
    <property type="entry name" value="Glutathione-S-Trfase_C-like"/>
</dbReference>
<feature type="domain" description="GST C-terminal" evidence="5">
    <location>
        <begin position="92"/>
        <end position="221"/>
    </location>
</feature>
<reference evidence="6" key="1">
    <citation type="journal article" date="2015" name="BMC Genomics">
        <title>Transcriptome profiling of a Rhizobium leguminosarum bv. trifolii rosR mutant reveals the role of the transcriptional regulator RosR in motility, synthesis of cell-surface components, and other cellular processes.</title>
        <authorList>
            <person name="Rachwal K."/>
            <person name="Matczynska E."/>
            <person name="Janczarek M."/>
        </authorList>
    </citation>
    <scope>NUCLEOTIDE SEQUENCE</scope>
    <source>
        <strain evidence="6">Rt24.2</strain>
    </source>
</reference>
<dbReference type="InterPro" id="IPR040079">
    <property type="entry name" value="Glutathione_S-Trfase"/>
</dbReference>
<keyword evidence="2 6" id="KW-0808">Transferase</keyword>
<protein>
    <recommendedName>
        <fullName evidence="1">glutathione transferase</fullName>
        <ecNumber evidence="1">2.5.1.18</ecNumber>
    </recommendedName>
</protein>
<dbReference type="SFLD" id="SFLDS00019">
    <property type="entry name" value="Glutathione_Transferase_(cytos"/>
    <property type="match status" value="1"/>
</dbReference>
<dbReference type="Gene3D" id="3.40.30.10">
    <property type="entry name" value="Glutaredoxin"/>
    <property type="match status" value="1"/>
</dbReference>
<dbReference type="GO" id="GO:0005737">
    <property type="term" value="C:cytoplasm"/>
    <property type="evidence" value="ECO:0007669"/>
    <property type="project" value="TreeGrafter"/>
</dbReference>
<dbReference type="Pfam" id="PF13410">
    <property type="entry name" value="GST_C_2"/>
    <property type="match status" value="1"/>
</dbReference>
<dbReference type="PROSITE" id="PS50405">
    <property type="entry name" value="GST_CTER"/>
    <property type="match status" value="1"/>
</dbReference>
<dbReference type="InterPro" id="IPR004045">
    <property type="entry name" value="Glutathione_S-Trfase_N"/>
</dbReference>
<organism evidence="6">
    <name type="scientific">Rhizobium leguminosarum bv. trifolii</name>
    <dbReference type="NCBI Taxonomy" id="386"/>
    <lineage>
        <taxon>Bacteria</taxon>
        <taxon>Pseudomonadati</taxon>
        <taxon>Pseudomonadota</taxon>
        <taxon>Alphaproteobacteria</taxon>
        <taxon>Hyphomicrobiales</taxon>
        <taxon>Rhizobiaceae</taxon>
        <taxon>Rhizobium/Agrobacterium group</taxon>
        <taxon>Rhizobium</taxon>
    </lineage>
</organism>
<dbReference type="AlphaFoldDB" id="A0A1B8RIY9"/>